<dbReference type="GO" id="GO:0000932">
    <property type="term" value="C:P-body"/>
    <property type="evidence" value="ECO:0007669"/>
    <property type="project" value="TreeGrafter"/>
</dbReference>
<feature type="domain" description="RNB" evidence="2">
    <location>
        <begin position="272"/>
        <end position="605"/>
    </location>
</feature>
<organism evidence="3">
    <name type="scientific">Arcella intermedia</name>
    <dbReference type="NCBI Taxonomy" id="1963864"/>
    <lineage>
        <taxon>Eukaryota</taxon>
        <taxon>Amoebozoa</taxon>
        <taxon>Tubulinea</taxon>
        <taxon>Elardia</taxon>
        <taxon>Arcellinida</taxon>
        <taxon>Sphaerothecina</taxon>
        <taxon>Arcellidae</taxon>
        <taxon>Arcella</taxon>
    </lineage>
</organism>
<feature type="region of interest" description="Disordered" evidence="1">
    <location>
        <begin position="740"/>
        <end position="764"/>
    </location>
</feature>
<dbReference type="AlphaFoldDB" id="A0A6B2KYC4"/>
<evidence type="ECO:0000256" key="1">
    <source>
        <dbReference type="SAM" id="MobiDB-lite"/>
    </source>
</evidence>
<dbReference type="PANTHER" id="PTHR23355:SF42">
    <property type="entry name" value="RIBONUCLEASE II, CHLOROPLASTIC_MITOCHONDRIAL"/>
    <property type="match status" value="1"/>
</dbReference>
<dbReference type="PANTHER" id="PTHR23355">
    <property type="entry name" value="RIBONUCLEASE"/>
    <property type="match status" value="1"/>
</dbReference>
<dbReference type="GO" id="GO:0003723">
    <property type="term" value="F:RNA binding"/>
    <property type="evidence" value="ECO:0007669"/>
    <property type="project" value="InterPro"/>
</dbReference>
<sequence length="764" mass="88296">MKADGKEVKVNRYSIGFRWPFDYQQEDSSQETQYYIQKITSLQEQVPHIIDQIFQNISIIDIWKNFEEKEPSKLIFASHVAEYLLSSFPEKLGHYQGSTLFQYACHTILYTNNIFFSSQSTSGFVCQSHDYVQLRIDRAREEQEEEEARALFIQKLKKQLQLKRTNGSEDDTQLFSEHFDVNFFKMIKNYALSSKETPRSSEISDKFLIPLGYGPKPHDAFELLVDLGLYSKNDNVHVLRWERNINYGYPESENEAENLIKDPPVDVFTKSRVLFEHPAFCWTNSSGELRNFAFTIDRNNDGDSVLYIHIADITRYVKFSSPLDKIAQERAGTIYLPERTYPMFPEAINSQVSFSETSQTSPQKYKALTISLTVNRRGKIDKYSITPSTINNIHSASFDEIDTVLLDLPDDRLTPRALRFKSLFFDRLVQMEEMAEGRKKYRVRAGARSIHLPQVKVRVKLIEDDNFIVKVGSGGHGGVNARGIANEVELLAGEIVSDYFTKSSTSGVFKSMPPIPLTLDFEASNDPLEDRIRQEALDKLKKKDYNANSIIKIRQQLRHLPTEATDFTRAPHSLHGLQGYTPILSPLNSYIDFINLTQLTYTLALEDWKKYHSEDWTEDEDEEKPTGPPVDSFGVHDLAEVVPKVEVKLNEVKILRTNSEKFWILHAMKQESKSSKVLYKSIVLTSKDDRNETLILILKYHLEVKTTIHRKLVKGQEIYVAVEHIDPFYDRIVLKDVPDFKPSTTLRKPKRKTKDDEDEEETEE</sequence>
<evidence type="ECO:0000313" key="3">
    <source>
        <dbReference type="EMBL" id="NDV29692.1"/>
    </source>
</evidence>
<dbReference type="InterPro" id="IPR001900">
    <property type="entry name" value="RNase_II/R"/>
</dbReference>
<dbReference type="Pfam" id="PF23161">
    <property type="entry name" value="HTH_RNase_II"/>
    <property type="match status" value="1"/>
</dbReference>
<reference evidence="3" key="1">
    <citation type="journal article" date="2020" name="J. Eukaryot. Microbiol.">
        <title>De novo Sequencing, Assembly and Annotation of the Transcriptome for the Free-Living Testate Amoeba Arcella intermedia.</title>
        <authorList>
            <person name="Ribeiro G.M."/>
            <person name="Porfirio-Sousa A.L."/>
            <person name="Maurer-Alcala X.X."/>
            <person name="Katz L.A."/>
            <person name="Lahr D.J.G."/>
        </authorList>
    </citation>
    <scope>NUCLEOTIDE SEQUENCE</scope>
</reference>
<dbReference type="SUPFAM" id="SSF50249">
    <property type="entry name" value="Nucleic acid-binding proteins"/>
    <property type="match status" value="1"/>
</dbReference>
<dbReference type="GO" id="GO:0000175">
    <property type="term" value="F:3'-5'-RNA exonuclease activity"/>
    <property type="evidence" value="ECO:0007669"/>
    <property type="project" value="TreeGrafter"/>
</dbReference>
<dbReference type="GO" id="GO:0006402">
    <property type="term" value="P:mRNA catabolic process"/>
    <property type="evidence" value="ECO:0007669"/>
    <property type="project" value="TreeGrafter"/>
</dbReference>
<dbReference type="InterPro" id="IPR012340">
    <property type="entry name" value="NA-bd_OB-fold"/>
</dbReference>
<dbReference type="SMART" id="SM00955">
    <property type="entry name" value="RNB"/>
    <property type="match status" value="1"/>
</dbReference>
<name>A0A6B2KYC4_9EUKA</name>
<dbReference type="Pfam" id="PF00773">
    <property type="entry name" value="RNB"/>
    <property type="match status" value="1"/>
</dbReference>
<evidence type="ECO:0000259" key="2">
    <source>
        <dbReference type="SMART" id="SM00955"/>
    </source>
</evidence>
<dbReference type="InterPro" id="IPR056404">
    <property type="entry name" value="HTH_RNase_II"/>
</dbReference>
<protein>
    <recommendedName>
        <fullName evidence="2">RNB domain-containing protein</fullName>
    </recommendedName>
</protein>
<proteinExistence type="predicted"/>
<dbReference type="InterPro" id="IPR050180">
    <property type="entry name" value="RNR_Ribonuclease"/>
</dbReference>
<dbReference type="EMBL" id="GIBP01000723">
    <property type="protein sequence ID" value="NDV29692.1"/>
    <property type="molecule type" value="Transcribed_RNA"/>
</dbReference>
<accession>A0A6B2KYC4</accession>